<dbReference type="GeneID" id="8242101"/>
<protein>
    <recommendedName>
        <fullName evidence="11">Dynein axonemal light chain 1</fullName>
    </recommendedName>
</protein>
<evidence type="ECO:0000313" key="13">
    <source>
        <dbReference type="Proteomes" id="UP000002009"/>
    </source>
</evidence>
<dbReference type="OMA" id="NCERISM"/>
<dbReference type="RefSeq" id="XP_002500486.1">
    <property type="nucleotide sequence ID" value="XM_002500440.1"/>
</dbReference>
<dbReference type="PANTHER" id="PTHR15454">
    <property type="entry name" value="NISCHARIN RELATED"/>
    <property type="match status" value="1"/>
</dbReference>
<keyword evidence="9" id="KW-0966">Cell projection</keyword>
<dbReference type="STRING" id="296587.C1E1H8"/>
<dbReference type="SUPFAM" id="SSF52058">
    <property type="entry name" value="L domain-like"/>
    <property type="match status" value="1"/>
</dbReference>
<keyword evidence="4" id="KW-0493">Microtubule</keyword>
<accession>C1E1H8</accession>
<sequence>MATPKPTTCKEAIKKFETAKGVKAAEEVKVLLYAQVPPIEKMDAALQTLTACEHLSLSTNNIEKIQPLTGLENLKILSLGKNLIKKLDNLDGVAETLEELWISYNLVEKLKGVQQLTKLRVLYASNNRIEDFDELNKLTELSKLEELLLVGNPIFTEAEEPNAEGSDYRLMVLKRVPQLMKLDGIPVTSEEREKAATFEPAPEE</sequence>
<evidence type="ECO:0000256" key="11">
    <source>
        <dbReference type="ARBA" id="ARBA00049760"/>
    </source>
</evidence>
<dbReference type="EMBL" id="CP001324">
    <property type="protein sequence ID" value="ACO61744.1"/>
    <property type="molecule type" value="Genomic_DNA"/>
</dbReference>
<dbReference type="AlphaFoldDB" id="C1E1H8"/>
<dbReference type="SMART" id="SM00365">
    <property type="entry name" value="LRR_SD22"/>
    <property type="match status" value="5"/>
</dbReference>
<dbReference type="Pfam" id="PF12799">
    <property type="entry name" value="LRR_4"/>
    <property type="match status" value="2"/>
</dbReference>
<evidence type="ECO:0000256" key="6">
    <source>
        <dbReference type="ARBA" id="ARBA00023017"/>
    </source>
</evidence>
<dbReference type="GO" id="GO:0005930">
    <property type="term" value="C:axoneme"/>
    <property type="evidence" value="ECO:0007669"/>
    <property type="project" value="UniProtKB-SubCell"/>
</dbReference>
<keyword evidence="6" id="KW-0243">Dynein</keyword>
<organism evidence="12 13">
    <name type="scientific">Micromonas commoda (strain RCC299 / NOUM17 / CCMP2709)</name>
    <name type="common">Picoplanktonic green alga</name>
    <dbReference type="NCBI Taxonomy" id="296587"/>
    <lineage>
        <taxon>Eukaryota</taxon>
        <taxon>Viridiplantae</taxon>
        <taxon>Chlorophyta</taxon>
        <taxon>Mamiellophyceae</taxon>
        <taxon>Mamiellales</taxon>
        <taxon>Mamiellaceae</taxon>
        <taxon>Micromonas</taxon>
    </lineage>
</organism>
<name>C1E1H8_MICCC</name>
<evidence type="ECO:0000256" key="2">
    <source>
        <dbReference type="ARBA" id="ARBA00022490"/>
    </source>
</evidence>
<evidence type="ECO:0000256" key="4">
    <source>
        <dbReference type="ARBA" id="ARBA00022701"/>
    </source>
</evidence>
<dbReference type="PANTHER" id="PTHR15454:SF73">
    <property type="entry name" value="DYNEIN AXONEMAL LIGHT CHAIN 1"/>
    <property type="match status" value="1"/>
</dbReference>
<comment type="subcellular location">
    <subcellularLocation>
        <location evidence="1">Cytoplasm</location>
        <location evidence="1">Cytoskeleton</location>
        <location evidence="1">Cilium axoneme</location>
    </subcellularLocation>
</comment>
<dbReference type="Proteomes" id="UP000002009">
    <property type="component" value="Chromosome 3"/>
</dbReference>
<dbReference type="Gene3D" id="3.80.10.10">
    <property type="entry name" value="Ribonuclease Inhibitor"/>
    <property type="match status" value="1"/>
</dbReference>
<gene>
    <name evidence="12" type="primary">LC1</name>
    <name evidence="12" type="ORF">MICPUN_80279</name>
</gene>
<keyword evidence="8" id="KW-0206">Cytoskeleton</keyword>
<reference evidence="12 13" key="1">
    <citation type="journal article" date="2009" name="Science">
        <title>Green evolution and dynamic adaptations revealed by genomes of the marine picoeukaryotes Micromonas.</title>
        <authorList>
            <person name="Worden A.Z."/>
            <person name="Lee J.H."/>
            <person name="Mock T."/>
            <person name="Rouze P."/>
            <person name="Simmons M.P."/>
            <person name="Aerts A.L."/>
            <person name="Allen A.E."/>
            <person name="Cuvelier M.L."/>
            <person name="Derelle E."/>
            <person name="Everett M.V."/>
            <person name="Foulon E."/>
            <person name="Grimwood J."/>
            <person name="Gundlach H."/>
            <person name="Henrissat B."/>
            <person name="Napoli C."/>
            <person name="McDonald S.M."/>
            <person name="Parker M.S."/>
            <person name="Rombauts S."/>
            <person name="Salamov A."/>
            <person name="Von Dassow P."/>
            <person name="Badger J.H."/>
            <person name="Coutinho P.M."/>
            <person name="Demir E."/>
            <person name="Dubchak I."/>
            <person name="Gentemann C."/>
            <person name="Eikrem W."/>
            <person name="Gready J.E."/>
            <person name="John U."/>
            <person name="Lanier W."/>
            <person name="Lindquist E.A."/>
            <person name="Lucas S."/>
            <person name="Mayer K.F."/>
            <person name="Moreau H."/>
            <person name="Not F."/>
            <person name="Otillar R."/>
            <person name="Panaud O."/>
            <person name="Pangilinan J."/>
            <person name="Paulsen I."/>
            <person name="Piegu B."/>
            <person name="Poliakov A."/>
            <person name="Robbens S."/>
            <person name="Schmutz J."/>
            <person name="Toulza E."/>
            <person name="Wyss T."/>
            <person name="Zelensky A."/>
            <person name="Zhou K."/>
            <person name="Armbrust E.V."/>
            <person name="Bhattacharya D."/>
            <person name="Goodenough U.W."/>
            <person name="Van de Peer Y."/>
            <person name="Grigoriev I.V."/>
        </authorList>
    </citation>
    <scope>NUCLEOTIDE SEQUENCE [LARGE SCALE GENOMIC DNA]</scope>
    <source>
        <strain evidence="13">RCC299 / NOUM17</strain>
    </source>
</reference>
<evidence type="ECO:0000256" key="3">
    <source>
        <dbReference type="ARBA" id="ARBA00022614"/>
    </source>
</evidence>
<evidence type="ECO:0000256" key="8">
    <source>
        <dbReference type="ARBA" id="ARBA00023212"/>
    </source>
</evidence>
<comment type="similarity">
    <text evidence="10">Belongs to the dynein light chain LC1-type family.</text>
</comment>
<dbReference type="InterPro" id="IPR032675">
    <property type="entry name" value="LRR_dom_sf"/>
</dbReference>
<keyword evidence="5" id="KW-0677">Repeat</keyword>
<dbReference type="InParanoid" id="C1E1H8"/>
<evidence type="ECO:0000256" key="5">
    <source>
        <dbReference type="ARBA" id="ARBA00022737"/>
    </source>
</evidence>
<keyword evidence="7" id="KW-0505">Motor protein</keyword>
<proteinExistence type="inferred from homology"/>
<keyword evidence="3" id="KW-0433">Leucine-rich repeat</keyword>
<evidence type="ECO:0000256" key="10">
    <source>
        <dbReference type="ARBA" id="ARBA00049659"/>
    </source>
</evidence>
<dbReference type="GO" id="GO:0030286">
    <property type="term" value="C:dynein complex"/>
    <property type="evidence" value="ECO:0007669"/>
    <property type="project" value="UniProtKB-KW"/>
</dbReference>
<dbReference type="KEGG" id="mis:MICPUN_80279"/>
<dbReference type="GO" id="GO:0005874">
    <property type="term" value="C:microtubule"/>
    <property type="evidence" value="ECO:0007669"/>
    <property type="project" value="UniProtKB-KW"/>
</dbReference>
<evidence type="ECO:0000256" key="1">
    <source>
        <dbReference type="ARBA" id="ARBA00004430"/>
    </source>
</evidence>
<dbReference type="FunFam" id="3.80.10.10:FF:000049">
    <property type="entry name" value="Dynein light chain 1"/>
    <property type="match status" value="1"/>
</dbReference>
<evidence type="ECO:0000256" key="9">
    <source>
        <dbReference type="ARBA" id="ARBA00023273"/>
    </source>
</evidence>
<dbReference type="InterPro" id="IPR001611">
    <property type="entry name" value="Leu-rich_rpt"/>
</dbReference>
<evidence type="ECO:0000313" key="12">
    <source>
        <dbReference type="EMBL" id="ACO61744.1"/>
    </source>
</evidence>
<dbReference type="OrthoDB" id="266138at2759"/>
<dbReference type="PROSITE" id="PS51450">
    <property type="entry name" value="LRR"/>
    <property type="match status" value="4"/>
</dbReference>
<keyword evidence="2" id="KW-0963">Cytoplasm</keyword>
<dbReference type="InterPro" id="IPR025875">
    <property type="entry name" value="Leu-rich_rpt_4"/>
</dbReference>
<dbReference type="eggNOG" id="KOG0531">
    <property type="taxonomic scope" value="Eukaryota"/>
</dbReference>
<evidence type="ECO:0000256" key="7">
    <source>
        <dbReference type="ARBA" id="ARBA00023175"/>
    </source>
</evidence>
<keyword evidence="13" id="KW-1185">Reference proteome</keyword>